<evidence type="ECO:0000313" key="3">
    <source>
        <dbReference type="Proteomes" id="UP001164653"/>
    </source>
</evidence>
<feature type="chain" id="PRO_5038804576" description="Outer membrane protein beta-barrel domain-containing protein" evidence="1">
    <location>
        <begin position="21"/>
        <end position="194"/>
    </location>
</feature>
<dbReference type="Proteomes" id="UP001164653">
    <property type="component" value="Chromosome"/>
</dbReference>
<gene>
    <name evidence="2" type="ORF">ON006_24305</name>
</gene>
<dbReference type="KEGG" id="dpf:ON006_24305"/>
<evidence type="ECO:0000256" key="1">
    <source>
        <dbReference type="SAM" id="SignalP"/>
    </source>
</evidence>
<dbReference type="AlphaFoldDB" id="A0A9E8N6Q7"/>
<sequence length="194" mass="21867">MRKSLYFLCGLLFITNALRAQDQFVKHYVNHTEFGGLFGRVKFPNQYNGNQEQVDNRLSMTIQTFNGMQLTKRMSAGVTIGMDWYKTALLNPVAAGFRYDLTQKGNVKIYGTADVGYAFAWFHDDAEGFNTKGGLMVNPGVGLRIGKPGATGVTLAFTYKRQEADISKPPLWDQTERSEERVYNRLAIRLGISF</sequence>
<name>A0A9E8N6Q7_9BACT</name>
<dbReference type="RefSeq" id="WP_244822617.1">
    <property type="nucleotide sequence ID" value="NZ_CP112998.1"/>
</dbReference>
<proteinExistence type="predicted"/>
<accession>A0A9E8N6Q7</accession>
<protein>
    <recommendedName>
        <fullName evidence="4">Outer membrane protein beta-barrel domain-containing protein</fullName>
    </recommendedName>
</protein>
<feature type="signal peptide" evidence="1">
    <location>
        <begin position="1"/>
        <end position="20"/>
    </location>
</feature>
<evidence type="ECO:0008006" key="4">
    <source>
        <dbReference type="Google" id="ProtNLM"/>
    </source>
</evidence>
<evidence type="ECO:0000313" key="2">
    <source>
        <dbReference type="EMBL" id="WAC10855.1"/>
    </source>
</evidence>
<reference evidence="2" key="1">
    <citation type="submission" date="2022-11" db="EMBL/GenBank/DDBJ databases">
        <title>Dyadobacter pollutisoli sp. nov., isolated from plastic dumped soil.</title>
        <authorList>
            <person name="Kim J.M."/>
            <person name="Kim K.R."/>
            <person name="Lee J.K."/>
            <person name="Hao L."/>
            <person name="Jeon C.O."/>
        </authorList>
    </citation>
    <scope>NUCLEOTIDE SEQUENCE</scope>
    <source>
        <strain evidence="2">U1</strain>
    </source>
</reference>
<organism evidence="2 3">
    <name type="scientific">Dyadobacter pollutisoli</name>
    <dbReference type="NCBI Taxonomy" id="2910158"/>
    <lineage>
        <taxon>Bacteria</taxon>
        <taxon>Pseudomonadati</taxon>
        <taxon>Bacteroidota</taxon>
        <taxon>Cytophagia</taxon>
        <taxon>Cytophagales</taxon>
        <taxon>Spirosomataceae</taxon>
        <taxon>Dyadobacter</taxon>
    </lineage>
</organism>
<dbReference type="EMBL" id="CP112998">
    <property type="protein sequence ID" value="WAC10855.1"/>
    <property type="molecule type" value="Genomic_DNA"/>
</dbReference>
<keyword evidence="1" id="KW-0732">Signal</keyword>
<keyword evidence="3" id="KW-1185">Reference proteome</keyword>